<comment type="caution">
    <text evidence="3">The sequence shown here is derived from an EMBL/GenBank/DDBJ whole genome shotgun (WGS) entry which is preliminary data.</text>
</comment>
<dbReference type="EMBL" id="JACRSX010000017">
    <property type="protein sequence ID" value="MBC8563189.1"/>
    <property type="molecule type" value="Genomic_DNA"/>
</dbReference>
<dbReference type="InterPro" id="IPR004629">
    <property type="entry name" value="WecG_TagA_CpsF"/>
</dbReference>
<name>A0ABR7N3I2_9FIRM</name>
<dbReference type="PANTHER" id="PTHR34136:SF1">
    <property type="entry name" value="UDP-N-ACETYL-D-MANNOSAMINURONIC ACID TRANSFERASE"/>
    <property type="match status" value="1"/>
</dbReference>
<keyword evidence="2" id="KW-0808">Transferase</keyword>
<evidence type="ECO:0000256" key="2">
    <source>
        <dbReference type="ARBA" id="ARBA00022679"/>
    </source>
</evidence>
<protein>
    <submittedName>
        <fullName evidence="3">WecB/TagA/CpsF family glycosyltransferase</fullName>
    </submittedName>
</protein>
<dbReference type="Proteomes" id="UP000606193">
    <property type="component" value="Unassembled WGS sequence"/>
</dbReference>
<proteinExistence type="predicted"/>
<organism evidence="3 4">
    <name type="scientific">Jutongia huaianensis</name>
    <dbReference type="NCBI Taxonomy" id="2763668"/>
    <lineage>
        <taxon>Bacteria</taxon>
        <taxon>Bacillati</taxon>
        <taxon>Bacillota</taxon>
        <taxon>Clostridia</taxon>
        <taxon>Lachnospirales</taxon>
        <taxon>Lachnospiraceae</taxon>
        <taxon>Jutongia</taxon>
    </lineage>
</organism>
<gene>
    <name evidence="3" type="ORF">H8704_11205</name>
</gene>
<dbReference type="RefSeq" id="WP_249298325.1">
    <property type="nucleotide sequence ID" value="NZ_JACRSX010000017.1"/>
</dbReference>
<evidence type="ECO:0000313" key="4">
    <source>
        <dbReference type="Proteomes" id="UP000606193"/>
    </source>
</evidence>
<evidence type="ECO:0000313" key="3">
    <source>
        <dbReference type="EMBL" id="MBC8563189.1"/>
    </source>
</evidence>
<keyword evidence="1" id="KW-0328">Glycosyltransferase</keyword>
<dbReference type="Pfam" id="PF03808">
    <property type="entry name" value="Glyco_tran_WecG"/>
    <property type="match status" value="1"/>
</dbReference>
<sequence length="256" mass="29626">MQASVKIMDIDVDMMSNDVFIRKMNEYLTDDHLDVIMFASTKMLNKAMEDEEYRAFLEKADLFLPGEKALLATHHADVLEAGNMVVSYRSLGMMLENLIKEDRTLYIIADNQNAVEKLQHYCKKMQPELRVVGSYSCEMDMEDAAIVNEINSHTPDMILLNLPVGVQESWIMEHSSLLNAKLCIAIGGVAELILAMQRETPEWVKKLHLEGLYHRIFREQAVKKDVRTRIFRKKVVKYNNQNEINEIHDYTKDDGR</sequence>
<accession>A0ABR7N3I2</accession>
<keyword evidence="4" id="KW-1185">Reference proteome</keyword>
<evidence type="ECO:0000256" key="1">
    <source>
        <dbReference type="ARBA" id="ARBA00022676"/>
    </source>
</evidence>
<reference evidence="3 4" key="1">
    <citation type="submission" date="2020-08" db="EMBL/GenBank/DDBJ databases">
        <title>Genome public.</title>
        <authorList>
            <person name="Liu C."/>
            <person name="Sun Q."/>
        </authorList>
    </citation>
    <scope>NUCLEOTIDE SEQUENCE [LARGE SCALE GENOMIC DNA]</scope>
    <source>
        <strain evidence="3 4">NSJ-37</strain>
    </source>
</reference>
<dbReference type="PANTHER" id="PTHR34136">
    <property type="match status" value="1"/>
</dbReference>